<name>A0ABP1EEE2_9FLAO</name>
<feature type="chain" id="PRO_5046651193" description="NigD-like protein" evidence="1">
    <location>
        <begin position="19"/>
        <end position="232"/>
    </location>
</feature>
<evidence type="ECO:0000313" key="2">
    <source>
        <dbReference type="EMBL" id="CAL2076911.1"/>
    </source>
</evidence>
<evidence type="ECO:0008006" key="4">
    <source>
        <dbReference type="Google" id="ProtNLM"/>
    </source>
</evidence>
<protein>
    <recommendedName>
        <fullName evidence="4">NigD-like protein</fullName>
    </recommendedName>
</protein>
<proteinExistence type="predicted"/>
<dbReference type="EMBL" id="CAXIXY010000003">
    <property type="protein sequence ID" value="CAL2076911.1"/>
    <property type="molecule type" value="Genomic_DNA"/>
</dbReference>
<keyword evidence="1" id="KW-0732">Signal</keyword>
<evidence type="ECO:0000256" key="1">
    <source>
        <dbReference type="SAM" id="SignalP"/>
    </source>
</evidence>
<dbReference type="PROSITE" id="PS51257">
    <property type="entry name" value="PROKAR_LIPOPROTEIN"/>
    <property type="match status" value="1"/>
</dbReference>
<feature type="signal peptide" evidence="1">
    <location>
        <begin position="1"/>
        <end position="18"/>
    </location>
</feature>
<reference evidence="2 3" key="1">
    <citation type="submission" date="2024-05" db="EMBL/GenBank/DDBJ databases">
        <authorList>
            <person name="Duchaud E."/>
        </authorList>
    </citation>
    <scope>NUCLEOTIDE SEQUENCE [LARGE SCALE GENOMIC DNA]</scope>
    <source>
        <strain evidence="2">Ena-SAMPLE-TAB-13-05-2024-13:56:06:370-140302</strain>
    </source>
</reference>
<keyword evidence="3" id="KW-1185">Reference proteome</keyword>
<comment type="caution">
    <text evidence="2">The sequence shown here is derived from an EMBL/GenBank/DDBJ whole genome shotgun (WGS) entry which is preliminary data.</text>
</comment>
<evidence type="ECO:0000313" key="3">
    <source>
        <dbReference type="Proteomes" id="UP001497416"/>
    </source>
</evidence>
<accession>A0ABP1EEE2</accession>
<sequence length="232" mass="26160">MKRSYIPFLMILSILVSACSTEENMPENNDQSLLKSYKLSRDANGRYAIDVDLVEGAYTETYKDEATQTNNIYAYQGDANNAQRNASKNNLLTLEDNKIKVGVFENNVQKNSIWVEDENIVLGRGQISPDFLESYSIEHMGGDEYVLDFNVRNNVSVSFEYNADENIYEVHLMEGNSNGVQFSKIYNKSPNLPLRIDFVNYILIKPEANGRGASAEYALTRVPRVGSDQPGL</sequence>
<gene>
    <name evidence="2" type="ORF">T190607A01A_10441</name>
</gene>
<organism evidence="2 3">
    <name type="scientific">Tenacibaculum platacis</name>
    <dbReference type="NCBI Taxonomy" id="3137852"/>
    <lineage>
        <taxon>Bacteria</taxon>
        <taxon>Pseudomonadati</taxon>
        <taxon>Bacteroidota</taxon>
        <taxon>Flavobacteriia</taxon>
        <taxon>Flavobacteriales</taxon>
        <taxon>Flavobacteriaceae</taxon>
        <taxon>Tenacibaculum</taxon>
    </lineage>
</organism>
<dbReference type="Proteomes" id="UP001497416">
    <property type="component" value="Unassembled WGS sequence"/>
</dbReference>
<dbReference type="RefSeq" id="WP_348740819.1">
    <property type="nucleotide sequence ID" value="NZ_CAXIXZ010000006.1"/>
</dbReference>